<evidence type="ECO:0000256" key="1">
    <source>
        <dbReference type="ARBA" id="ARBA00022670"/>
    </source>
</evidence>
<gene>
    <name evidence="5" type="ORF">F4553_005583</name>
</gene>
<dbReference type="GO" id="GO:0006508">
    <property type="term" value="P:proteolysis"/>
    <property type="evidence" value="ECO:0007669"/>
    <property type="project" value="UniProtKB-KW"/>
</dbReference>
<evidence type="ECO:0000313" key="5">
    <source>
        <dbReference type="EMBL" id="MBB5872149.1"/>
    </source>
</evidence>
<feature type="domain" description="Peptidase M20 dimerisation" evidence="4">
    <location>
        <begin position="394"/>
        <end position="540"/>
    </location>
</feature>
<organism evidence="5 6">
    <name type="scientific">Allocatelliglobosispora scoriae</name>
    <dbReference type="NCBI Taxonomy" id="643052"/>
    <lineage>
        <taxon>Bacteria</taxon>
        <taxon>Bacillati</taxon>
        <taxon>Actinomycetota</taxon>
        <taxon>Actinomycetes</taxon>
        <taxon>Micromonosporales</taxon>
        <taxon>Micromonosporaceae</taxon>
        <taxon>Allocatelliglobosispora</taxon>
    </lineage>
</organism>
<keyword evidence="6" id="KW-1185">Reference proteome</keyword>
<sequence>MNGLVERVLSSPPRAGRSRLIAIDGPSGAGKTTFAARLAELLGRAGATVETVHTDDLLDGWDDQFTFWTRLVDGVIEPLRRGEAGGYRAFDWAELRFADPVIRVEPADVVIIEGVSAARAAMRDWADLTLFIDCDAEIAWARLAERDGPALLAPLRRWKEREAAFFAQDATTDNVDLLIDGADANRINRMTTPTLSVEEIRAAVTRELPGVRADLERLARIPGIAFEGFDFEPLERSAEAVAELLRGCGLQTQITRIGTGHPAVLGVRPAPPGGKTVLLYAHHDVQPVGDLTLWESDPFEPVERDGRLYGRGCADDKAGVMAHIAALRAFGAGTDDDRLPVGVVVFIEGEEEFGSDSLPGLLELHKDTLRADVMVIADSGNWDTGVPALTTSLRGIVNLFVEVKTLSQAVHSGMAGGAIPDALMTLSRLLSTLHDDEGDVAVPGLLSTTASPLDYPEDRFREENCVLDGVQLIGTGRIVERIWAKPAISILAIDAPPTSGAPNAIVPTAKAKISVRLAPGEDRKQAYATVKSHLEKQVPWGARVEVTFEHDGDPIVIDATGPAYDAARAAFKEAWDGTDPVDIGVGGSIPFIAAFTEAFPGAAVLVTGVEDPYSKAHGPNESLHLGEFARVCLAEALLLAKVAEL</sequence>
<dbReference type="Gene3D" id="3.40.630.10">
    <property type="entry name" value="Zn peptidases"/>
    <property type="match status" value="1"/>
</dbReference>
<dbReference type="Pfam" id="PF13238">
    <property type="entry name" value="AAA_18"/>
    <property type="match status" value="1"/>
</dbReference>
<evidence type="ECO:0000259" key="4">
    <source>
        <dbReference type="Pfam" id="PF07687"/>
    </source>
</evidence>
<dbReference type="NCBIfam" id="NF005914">
    <property type="entry name" value="PRK07907.1"/>
    <property type="match status" value="1"/>
</dbReference>
<dbReference type="SUPFAM" id="SSF52540">
    <property type="entry name" value="P-loop containing nucleoside triphosphate hydrolases"/>
    <property type="match status" value="1"/>
</dbReference>
<dbReference type="InterPro" id="IPR011650">
    <property type="entry name" value="Peptidase_M20_dimer"/>
</dbReference>
<dbReference type="Pfam" id="PF07687">
    <property type="entry name" value="M20_dimer"/>
    <property type="match status" value="1"/>
</dbReference>
<dbReference type="SUPFAM" id="SSF53187">
    <property type="entry name" value="Zn-dependent exopeptidases"/>
    <property type="match status" value="1"/>
</dbReference>
<dbReference type="Proteomes" id="UP000587527">
    <property type="component" value="Unassembled WGS sequence"/>
</dbReference>
<name>A0A841BYF5_9ACTN</name>
<dbReference type="PANTHER" id="PTHR43270:SF12">
    <property type="entry name" value="SUCCINYL-DIAMINOPIMELATE DESUCCINYLASE"/>
    <property type="match status" value="1"/>
</dbReference>
<dbReference type="Gene3D" id="3.30.70.360">
    <property type="match status" value="1"/>
</dbReference>
<dbReference type="Gene3D" id="3.40.50.300">
    <property type="entry name" value="P-loop containing nucleotide triphosphate hydrolases"/>
    <property type="match status" value="1"/>
</dbReference>
<dbReference type="AlphaFoldDB" id="A0A841BYF5"/>
<dbReference type="GO" id="GO:0008233">
    <property type="term" value="F:peptidase activity"/>
    <property type="evidence" value="ECO:0007669"/>
    <property type="project" value="UniProtKB-KW"/>
</dbReference>
<dbReference type="InterPro" id="IPR027417">
    <property type="entry name" value="P-loop_NTPase"/>
</dbReference>
<dbReference type="EMBL" id="JACHMN010000003">
    <property type="protein sequence ID" value="MBB5872149.1"/>
    <property type="molecule type" value="Genomic_DNA"/>
</dbReference>
<keyword evidence="2" id="KW-0479">Metal-binding</keyword>
<protein>
    <submittedName>
        <fullName evidence="5">Acetylornithine deacetylase/succinyl-diaminopimelate desuccinylase-like protein</fullName>
    </submittedName>
</protein>
<evidence type="ECO:0000256" key="3">
    <source>
        <dbReference type="ARBA" id="ARBA00022801"/>
    </source>
</evidence>
<dbReference type="GO" id="GO:0046872">
    <property type="term" value="F:metal ion binding"/>
    <property type="evidence" value="ECO:0007669"/>
    <property type="project" value="UniProtKB-KW"/>
</dbReference>
<comment type="caution">
    <text evidence="5">The sequence shown here is derived from an EMBL/GenBank/DDBJ whole genome shotgun (WGS) entry which is preliminary data.</text>
</comment>
<dbReference type="PANTHER" id="PTHR43270">
    <property type="entry name" value="BETA-ALA-HIS DIPEPTIDASE"/>
    <property type="match status" value="1"/>
</dbReference>
<proteinExistence type="predicted"/>
<dbReference type="InterPro" id="IPR002933">
    <property type="entry name" value="Peptidase_M20"/>
</dbReference>
<keyword evidence="3" id="KW-0378">Hydrolase</keyword>
<dbReference type="Pfam" id="PF01546">
    <property type="entry name" value="Peptidase_M20"/>
    <property type="match status" value="1"/>
</dbReference>
<accession>A0A841BYF5</accession>
<keyword evidence="1" id="KW-0645">Protease</keyword>
<reference evidence="5 6" key="1">
    <citation type="submission" date="2020-08" db="EMBL/GenBank/DDBJ databases">
        <title>Sequencing the genomes of 1000 actinobacteria strains.</title>
        <authorList>
            <person name="Klenk H.-P."/>
        </authorList>
    </citation>
    <scope>NUCLEOTIDE SEQUENCE [LARGE SCALE GENOMIC DNA]</scope>
    <source>
        <strain evidence="5 6">DSM 45362</strain>
    </source>
</reference>
<evidence type="ECO:0000256" key="2">
    <source>
        <dbReference type="ARBA" id="ARBA00022723"/>
    </source>
</evidence>
<dbReference type="InterPro" id="IPR051458">
    <property type="entry name" value="Cyt/Met_Dipeptidase"/>
</dbReference>
<evidence type="ECO:0000313" key="6">
    <source>
        <dbReference type="Proteomes" id="UP000587527"/>
    </source>
</evidence>